<organism evidence="1 2">
    <name type="scientific">Exocentrus adspersus</name>
    <dbReference type="NCBI Taxonomy" id="1586481"/>
    <lineage>
        <taxon>Eukaryota</taxon>
        <taxon>Metazoa</taxon>
        <taxon>Ecdysozoa</taxon>
        <taxon>Arthropoda</taxon>
        <taxon>Hexapoda</taxon>
        <taxon>Insecta</taxon>
        <taxon>Pterygota</taxon>
        <taxon>Neoptera</taxon>
        <taxon>Endopterygota</taxon>
        <taxon>Coleoptera</taxon>
        <taxon>Polyphaga</taxon>
        <taxon>Cucujiformia</taxon>
        <taxon>Chrysomeloidea</taxon>
        <taxon>Cerambycidae</taxon>
        <taxon>Lamiinae</taxon>
        <taxon>Acanthocinini</taxon>
        <taxon>Exocentrus</taxon>
    </lineage>
</organism>
<dbReference type="Proteomes" id="UP001159042">
    <property type="component" value="Unassembled WGS sequence"/>
</dbReference>
<name>A0AAV8VJQ5_9CUCU</name>
<keyword evidence="2" id="KW-1185">Reference proteome</keyword>
<evidence type="ECO:0000313" key="2">
    <source>
        <dbReference type="Proteomes" id="UP001159042"/>
    </source>
</evidence>
<dbReference type="EMBL" id="JANEYG010000073">
    <property type="protein sequence ID" value="KAJ8914382.1"/>
    <property type="molecule type" value="Genomic_DNA"/>
</dbReference>
<accession>A0AAV8VJQ5</accession>
<evidence type="ECO:0000313" key="1">
    <source>
        <dbReference type="EMBL" id="KAJ8914382.1"/>
    </source>
</evidence>
<evidence type="ECO:0008006" key="3">
    <source>
        <dbReference type="Google" id="ProtNLM"/>
    </source>
</evidence>
<sequence>MPHKRFFVAYTRGKCTVQCVGVNTFGKIPSEIAAYLQLPNPQLYTGHSFRRSSASILANTGEGIEKTLFLTCGRCLFRTYCLSELRFASFGQLQSRAEKHSTLEKPNIVQLNLRHPQGTT</sequence>
<proteinExistence type="predicted"/>
<protein>
    <recommendedName>
        <fullName evidence="3">Tyr recombinase domain-containing protein</fullName>
    </recommendedName>
</protein>
<dbReference type="AlphaFoldDB" id="A0AAV8VJQ5"/>
<reference evidence="1 2" key="1">
    <citation type="journal article" date="2023" name="Insect Mol. Biol.">
        <title>Genome sequencing provides insights into the evolution of gene families encoding plant cell wall-degrading enzymes in longhorned beetles.</title>
        <authorList>
            <person name="Shin N.R."/>
            <person name="Okamura Y."/>
            <person name="Kirsch R."/>
            <person name="Pauchet Y."/>
        </authorList>
    </citation>
    <scope>NUCLEOTIDE SEQUENCE [LARGE SCALE GENOMIC DNA]</scope>
    <source>
        <strain evidence="1">EAD_L_NR</strain>
    </source>
</reference>
<comment type="caution">
    <text evidence="1">The sequence shown here is derived from an EMBL/GenBank/DDBJ whole genome shotgun (WGS) entry which is preliminary data.</text>
</comment>
<gene>
    <name evidence="1" type="ORF">NQ315_017472</name>
</gene>